<keyword evidence="1" id="KW-0732">Signal</keyword>
<dbReference type="AlphaFoldDB" id="A0A226DUP4"/>
<dbReference type="EMBL" id="LNIX01000011">
    <property type="protein sequence ID" value="OXA48748.1"/>
    <property type="molecule type" value="Genomic_DNA"/>
</dbReference>
<feature type="signal peptide" evidence="1">
    <location>
        <begin position="1"/>
        <end position="20"/>
    </location>
</feature>
<evidence type="ECO:0000313" key="2">
    <source>
        <dbReference type="EMBL" id="OXA48748.1"/>
    </source>
</evidence>
<sequence length="247" mass="25915">MKITLVLVSILFLSASPAHADPLSSLVEEASNITDNLSGVIRTLTDQGIGAFLNATNSLAQFRSETLDSFLGIISNYTSTGFASLENAAKDAAEVGVNVTEILSDATGKLNNLADQTVQNFGQGVDAIMSDARGALQVDINKISQMITKLTGYPVRINKCLISLRPIACLTTFITDARNDLSSIPSMLADMTVNTRNTIDAAVTNLENLTQQMVTDAGSSFDKIIKDANQAVAAAIQGATGIVGTGN</sequence>
<keyword evidence="3" id="KW-1185">Reference proteome</keyword>
<organism evidence="2 3">
    <name type="scientific">Folsomia candida</name>
    <name type="common">Springtail</name>
    <dbReference type="NCBI Taxonomy" id="158441"/>
    <lineage>
        <taxon>Eukaryota</taxon>
        <taxon>Metazoa</taxon>
        <taxon>Ecdysozoa</taxon>
        <taxon>Arthropoda</taxon>
        <taxon>Hexapoda</taxon>
        <taxon>Collembola</taxon>
        <taxon>Entomobryomorpha</taxon>
        <taxon>Isotomoidea</taxon>
        <taxon>Isotomidae</taxon>
        <taxon>Proisotominae</taxon>
        <taxon>Folsomia</taxon>
    </lineage>
</organism>
<reference evidence="2 3" key="1">
    <citation type="submission" date="2015-12" db="EMBL/GenBank/DDBJ databases">
        <title>The genome of Folsomia candida.</title>
        <authorList>
            <person name="Faddeeva A."/>
            <person name="Derks M.F."/>
            <person name="Anvar Y."/>
            <person name="Smit S."/>
            <person name="Van Straalen N."/>
            <person name="Roelofs D."/>
        </authorList>
    </citation>
    <scope>NUCLEOTIDE SEQUENCE [LARGE SCALE GENOMIC DNA]</scope>
    <source>
        <strain evidence="2 3">VU population</strain>
        <tissue evidence="2">Whole body</tissue>
    </source>
</reference>
<name>A0A226DUP4_FOLCA</name>
<evidence type="ECO:0000256" key="1">
    <source>
        <dbReference type="SAM" id="SignalP"/>
    </source>
</evidence>
<feature type="chain" id="PRO_5012714175" evidence="1">
    <location>
        <begin position="21"/>
        <end position="247"/>
    </location>
</feature>
<protein>
    <submittedName>
        <fullName evidence="2">Uncharacterized protein</fullName>
    </submittedName>
</protein>
<gene>
    <name evidence="2" type="ORF">Fcan01_16316</name>
</gene>
<dbReference type="Proteomes" id="UP000198287">
    <property type="component" value="Unassembled WGS sequence"/>
</dbReference>
<proteinExistence type="predicted"/>
<evidence type="ECO:0000313" key="3">
    <source>
        <dbReference type="Proteomes" id="UP000198287"/>
    </source>
</evidence>
<comment type="caution">
    <text evidence="2">The sequence shown here is derived from an EMBL/GenBank/DDBJ whole genome shotgun (WGS) entry which is preliminary data.</text>
</comment>
<accession>A0A226DUP4</accession>